<dbReference type="EMBL" id="CAJPWZ010002300">
    <property type="protein sequence ID" value="CAG2235053.1"/>
    <property type="molecule type" value="Genomic_DNA"/>
</dbReference>
<dbReference type="AlphaFoldDB" id="A0A8S3TUZ2"/>
<protein>
    <submittedName>
        <fullName evidence="5">C1QL</fullName>
    </submittedName>
</protein>
<dbReference type="SMART" id="SM00110">
    <property type="entry name" value="C1Q"/>
    <property type="match status" value="1"/>
</dbReference>
<feature type="domain" description="C1q" evidence="4">
    <location>
        <begin position="80"/>
        <end position="217"/>
    </location>
</feature>
<reference evidence="5" key="1">
    <citation type="submission" date="2021-03" db="EMBL/GenBank/DDBJ databases">
        <authorList>
            <person name="Bekaert M."/>
        </authorList>
    </citation>
    <scope>NUCLEOTIDE SEQUENCE</scope>
</reference>
<dbReference type="InterPro" id="IPR050392">
    <property type="entry name" value="Collagen/C1q_domain"/>
</dbReference>
<accession>A0A8S3TUZ2</accession>
<evidence type="ECO:0000259" key="4">
    <source>
        <dbReference type="PROSITE" id="PS50871"/>
    </source>
</evidence>
<dbReference type="SUPFAM" id="SSF49842">
    <property type="entry name" value="TNF-like"/>
    <property type="match status" value="1"/>
</dbReference>
<comment type="caution">
    <text evidence="5">The sequence shown here is derived from an EMBL/GenBank/DDBJ whole genome shotgun (WGS) entry which is preliminary data.</text>
</comment>
<dbReference type="PROSITE" id="PS50871">
    <property type="entry name" value="C1Q"/>
    <property type="match status" value="1"/>
</dbReference>
<gene>
    <name evidence="5" type="ORF">MEDL_47639</name>
</gene>
<organism evidence="5 6">
    <name type="scientific">Mytilus edulis</name>
    <name type="common">Blue mussel</name>
    <dbReference type="NCBI Taxonomy" id="6550"/>
    <lineage>
        <taxon>Eukaryota</taxon>
        <taxon>Metazoa</taxon>
        <taxon>Spiralia</taxon>
        <taxon>Lophotrochozoa</taxon>
        <taxon>Mollusca</taxon>
        <taxon>Bivalvia</taxon>
        <taxon>Autobranchia</taxon>
        <taxon>Pteriomorphia</taxon>
        <taxon>Mytilida</taxon>
        <taxon>Mytiloidea</taxon>
        <taxon>Mytilidae</taxon>
        <taxon>Mytilinae</taxon>
        <taxon>Mytilus</taxon>
    </lineage>
</organism>
<keyword evidence="6" id="KW-1185">Reference proteome</keyword>
<comment type="subcellular location">
    <subcellularLocation>
        <location evidence="1">Secreted</location>
    </subcellularLocation>
</comment>
<dbReference type="OrthoDB" id="6064570at2759"/>
<keyword evidence="2" id="KW-0964">Secreted</keyword>
<dbReference type="PRINTS" id="PR00007">
    <property type="entry name" value="COMPLEMNTC1Q"/>
</dbReference>
<evidence type="ECO:0000256" key="1">
    <source>
        <dbReference type="ARBA" id="ARBA00004613"/>
    </source>
</evidence>
<evidence type="ECO:0000256" key="2">
    <source>
        <dbReference type="ARBA" id="ARBA00022525"/>
    </source>
</evidence>
<proteinExistence type="predicted"/>
<feature type="signal peptide" evidence="3">
    <location>
        <begin position="1"/>
        <end position="20"/>
    </location>
</feature>
<keyword evidence="3" id="KW-0732">Signal</keyword>
<dbReference type="Pfam" id="PF00386">
    <property type="entry name" value="C1q"/>
    <property type="match status" value="1"/>
</dbReference>
<dbReference type="PANTHER" id="PTHR15427:SF33">
    <property type="entry name" value="COLLAGEN IV NC1 DOMAIN-CONTAINING PROTEIN"/>
    <property type="match status" value="1"/>
</dbReference>
<feature type="chain" id="PRO_5035734493" evidence="3">
    <location>
        <begin position="21"/>
        <end position="217"/>
    </location>
</feature>
<dbReference type="PANTHER" id="PTHR15427">
    <property type="entry name" value="EMILIN ELASTIN MICROFIBRIL INTERFACE-LOCATED PROTEIN ELASTIN MICROFIBRIL INTERFACER"/>
    <property type="match status" value="1"/>
</dbReference>
<dbReference type="InterPro" id="IPR001073">
    <property type="entry name" value="C1q_dom"/>
</dbReference>
<evidence type="ECO:0000313" key="5">
    <source>
        <dbReference type="EMBL" id="CAG2235053.1"/>
    </source>
</evidence>
<sequence>MGTSYFIFVLLLVKFDNIYSLNVSTIVTAENLAVMIRNISMEVTRSTEITGRLQQEVSVLKADNTNQLNLIKHLQNETGLSPPHVAFTAQNTFNLNNLGNGQTIKFDNIVTNVGGRYSAGTGLFTTDISGMYAFTFVIRVFEYSHICWIDLVKNDQRVVISWAKGDPEQYGYENGGNFALIHLSKGDNVWLKYIQHKSFVCSIDDLSTFSGFLLYPD</sequence>
<dbReference type="Gene3D" id="2.60.120.40">
    <property type="match status" value="1"/>
</dbReference>
<evidence type="ECO:0000256" key="3">
    <source>
        <dbReference type="SAM" id="SignalP"/>
    </source>
</evidence>
<dbReference type="GO" id="GO:0005581">
    <property type="term" value="C:collagen trimer"/>
    <property type="evidence" value="ECO:0007669"/>
    <property type="project" value="UniProtKB-KW"/>
</dbReference>
<dbReference type="Proteomes" id="UP000683360">
    <property type="component" value="Unassembled WGS sequence"/>
</dbReference>
<dbReference type="InterPro" id="IPR008983">
    <property type="entry name" value="Tumour_necrosis_fac-like_dom"/>
</dbReference>
<name>A0A8S3TUZ2_MYTED</name>
<evidence type="ECO:0000313" key="6">
    <source>
        <dbReference type="Proteomes" id="UP000683360"/>
    </source>
</evidence>